<organism evidence="3 4">
    <name type="scientific">Nakamurella antarctica</name>
    <dbReference type="NCBI Taxonomy" id="1902245"/>
    <lineage>
        <taxon>Bacteria</taxon>
        <taxon>Bacillati</taxon>
        <taxon>Actinomycetota</taxon>
        <taxon>Actinomycetes</taxon>
        <taxon>Nakamurellales</taxon>
        <taxon>Nakamurellaceae</taxon>
        <taxon>Nakamurella</taxon>
    </lineage>
</organism>
<evidence type="ECO:0000259" key="2">
    <source>
        <dbReference type="Pfam" id="PF18970"/>
    </source>
</evidence>
<evidence type="ECO:0000256" key="1">
    <source>
        <dbReference type="SAM" id="MobiDB-lite"/>
    </source>
</evidence>
<feature type="region of interest" description="Disordered" evidence="1">
    <location>
        <begin position="1"/>
        <end position="68"/>
    </location>
</feature>
<feature type="compositionally biased region" description="Basic and acidic residues" evidence="1">
    <location>
        <begin position="8"/>
        <end position="18"/>
    </location>
</feature>
<dbReference type="KEGG" id="nak:EH165_09505"/>
<dbReference type="OrthoDB" id="3212066at2"/>
<evidence type="ECO:0000313" key="4">
    <source>
        <dbReference type="Proteomes" id="UP000268084"/>
    </source>
</evidence>
<gene>
    <name evidence="3" type="ORF">EH165_09505</name>
</gene>
<feature type="domain" description="DUF5709" evidence="2">
    <location>
        <begin position="97"/>
        <end position="144"/>
    </location>
</feature>
<proteinExistence type="predicted"/>
<protein>
    <recommendedName>
        <fullName evidence="2">DUF5709 domain-containing protein</fullName>
    </recommendedName>
</protein>
<feature type="compositionally biased region" description="Polar residues" evidence="1">
    <location>
        <begin position="21"/>
        <end position="30"/>
    </location>
</feature>
<sequence length="151" mass="16311">MSEVSFEVSDRDGSRDVNDGGDSSTEQLSAEDTLVDRGLEDPLDEGYSPPDYEPNTKIPTEAEEAQGLSLDELLAAETPDVFERAETEDDSEFEALELGEVRAGRLVDSGDGSYDDNEKSLIAEDVGFSGGAASAEEAAMHIFDPDHNDRF</sequence>
<dbReference type="EMBL" id="CP034170">
    <property type="protein sequence ID" value="AZI58339.1"/>
    <property type="molecule type" value="Genomic_DNA"/>
</dbReference>
<keyword evidence="4" id="KW-1185">Reference proteome</keyword>
<dbReference type="Proteomes" id="UP000268084">
    <property type="component" value="Chromosome"/>
</dbReference>
<dbReference type="InterPro" id="IPR043763">
    <property type="entry name" value="DUF5709"/>
</dbReference>
<reference evidence="3 4" key="1">
    <citation type="submission" date="2018-11" db="EMBL/GenBank/DDBJ databases">
        <authorList>
            <person name="Da X."/>
        </authorList>
    </citation>
    <scope>NUCLEOTIDE SEQUENCE [LARGE SCALE GENOMIC DNA]</scope>
    <source>
        <strain evidence="3 4">S14-144</strain>
    </source>
</reference>
<reference evidence="3 4" key="2">
    <citation type="submission" date="2018-12" db="EMBL/GenBank/DDBJ databases">
        <title>Nakamurella antarcticus sp. nov., isolated from Antarctica South Shetland Islands soil.</title>
        <authorList>
            <person name="Peng F."/>
        </authorList>
    </citation>
    <scope>NUCLEOTIDE SEQUENCE [LARGE SCALE GENOMIC DNA]</scope>
    <source>
        <strain evidence="3 4">S14-144</strain>
    </source>
</reference>
<dbReference type="RefSeq" id="WP_124799248.1">
    <property type="nucleotide sequence ID" value="NZ_CP034170.1"/>
</dbReference>
<accession>A0A3G8ZLX0</accession>
<dbReference type="AlphaFoldDB" id="A0A3G8ZLX0"/>
<dbReference type="Pfam" id="PF18970">
    <property type="entry name" value="DUF5709"/>
    <property type="match status" value="1"/>
</dbReference>
<name>A0A3G8ZLX0_9ACTN</name>
<evidence type="ECO:0000313" key="3">
    <source>
        <dbReference type="EMBL" id="AZI58339.1"/>
    </source>
</evidence>